<dbReference type="PANTHER" id="PTHR33147">
    <property type="entry name" value="DEFENSIN-LIKE PROTEIN 1"/>
    <property type="match status" value="1"/>
</dbReference>
<evidence type="ECO:0000259" key="7">
    <source>
        <dbReference type="SMART" id="SM00505"/>
    </source>
</evidence>
<feature type="compositionally biased region" description="Basic and acidic residues" evidence="5">
    <location>
        <begin position="30"/>
        <end position="44"/>
    </location>
</feature>
<feature type="compositionally biased region" description="Basic and acidic residues" evidence="5">
    <location>
        <begin position="99"/>
        <end position="117"/>
    </location>
</feature>
<name>A0A498I356_MALDO</name>
<dbReference type="PROSITE" id="PS00940">
    <property type="entry name" value="GAMMA_THIONIN"/>
    <property type="match status" value="1"/>
</dbReference>
<evidence type="ECO:0000313" key="9">
    <source>
        <dbReference type="Proteomes" id="UP000290289"/>
    </source>
</evidence>
<keyword evidence="4" id="KW-1015">Disulfide bond</keyword>
<feature type="region of interest" description="Disordered" evidence="5">
    <location>
        <begin position="30"/>
        <end position="50"/>
    </location>
</feature>
<keyword evidence="3 6" id="KW-0732">Signal</keyword>
<evidence type="ECO:0000256" key="5">
    <source>
        <dbReference type="SAM" id="MobiDB-lite"/>
    </source>
</evidence>
<protein>
    <recommendedName>
        <fullName evidence="7">Knottins-like domain-containing protein</fullName>
    </recommendedName>
</protein>
<evidence type="ECO:0000256" key="2">
    <source>
        <dbReference type="ARBA" id="ARBA00022577"/>
    </source>
</evidence>
<feature type="region of interest" description="Disordered" evidence="5">
    <location>
        <begin position="91"/>
        <end position="146"/>
    </location>
</feature>
<organism evidence="8 9">
    <name type="scientific">Malus domestica</name>
    <name type="common">Apple</name>
    <name type="synonym">Pyrus malus</name>
    <dbReference type="NCBI Taxonomy" id="3750"/>
    <lineage>
        <taxon>Eukaryota</taxon>
        <taxon>Viridiplantae</taxon>
        <taxon>Streptophyta</taxon>
        <taxon>Embryophyta</taxon>
        <taxon>Tracheophyta</taxon>
        <taxon>Spermatophyta</taxon>
        <taxon>Magnoliopsida</taxon>
        <taxon>eudicotyledons</taxon>
        <taxon>Gunneridae</taxon>
        <taxon>Pentapetalae</taxon>
        <taxon>rosids</taxon>
        <taxon>fabids</taxon>
        <taxon>Rosales</taxon>
        <taxon>Rosaceae</taxon>
        <taxon>Amygdaloideae</taxon>
        <taxon>Maleae</taxon>
        <taxon>Malus</taxon>
    </lineage>
</organism>
<comment type="caution">
    <text evidence="8">The sequence shown here is derived from an EMBL/GenBank/DDBJ whole genome shotgun (WGS) entry which is preliminary data.</text>
</comment>
<proteinExistence type="predicted"/>
<accession>A0A498I356</accession>
<reference evidence="8 9" key="1">
    <citation type="submission" date="2018-10" db="EMBL/GenBank/DDBJ databases">
        <title>A high-quality apple genome assembly.</title>
        <authorList>
            <person name="Hu J."/>
        </authorList>
    </citation>
    <scope>NUCLEOTIDE SEQUENCE [LARGE SCALE GENOMIC DNA]</scope>
    <source>
        <strain evidence="9">cv. HFTH1</strain>
        <tissue evidence="8">Young leaf</tissue>
    </source>
</reference>
<dbReference type="InterPro" id="IPR036574">
    <property type="entry name" value="Scorpion_toxin-like_sf"/>
</dbReference>
<feature type="chain" id="PRO_5019753377" description="Knottins-like domain-containing protein" evidence="6">
    <location>
        <begin position="29"/>
        <end position="174"/>
    </location>
</feature>
<keyword evidence="9" id="KW-1185">Reference proteome</keyword>
<feature type="signal peptide" evidence="6">
    <location>
        <begin position="1"/>
        <end position="28"/>
    </location>
</feature>
<evidence type="ECO:0000313" key="8">
    <source>
        <dbReference type="EMBL" id="RXH76604.1"/>
    </source>
</evidence>
<dbReference type="GO" id="GO:0031640">
    <property type="term" value="P:killing of cells of another organism"/>
    <property type="evidence" value="ECO:0007669"/>
    <property type="project" value="UniProtKB-KW"/>
</dbReference>
<keyword evidence="2" id="KW-0295">Fungicide</keyword>
<dbReference type="InterPro" id="IPR003614">
    <property type="entry name" value="Knottins"/>
</dbReference>
<dbReference type="GO" id="GO:0050832">
    <property type="term" value="P:defense response to fungus"/>
    <property type="evidence" value="ECO:0007669"/>
    <property type="project" value="UniProtKB-KW"/>
</dbReference>
<evidence type="ECO:0000256" key="3">
    <source>
        <dbReference type="ARBA" id="ARBA00022729"/>
    </source>
</evidence>
<feature type="domain" description="Knottins-like" evidence="7">
    <location>
        <begin position="45"/>
        <end position="84"/>
    </location>
</feature>
<dbReference type="InterPro" id="IPR008176">
    <property type="entry name" value="Defensin_plant"/>
</dbReference>
<dbReference type="PRINTS" id="PR00288">
    <property type="entry name" value="PUROTHIONIN"/>
</dbReference>
<evidence type="ECO:0000256" key="6">
    <source>
        <dbReference type="SAM" id="SignalP"/>
    </source>
</evidence>
<gene>
    <name evidence="8" type="ORF">DVH24_019492</name>
</gene>
<dbReference type="AlphaFoldDB" id="A0A498I356"/>
<dbReference type="Pfam" id="PF00304">
    <property type="entry name" value="Gamma-thionin"/>
    <property type="match status" value="1"/>
</dbReference>
<dbReference type="PANTHER" id="PTHR33147:SF39">
    <property type="entry name" value="DRO1 PROTEIN-RELATED"/>
    <property type="match status" value="1"/>
</dbReference>
<dbReference type="SMART" id="SM00505">
    <property type="entry name" value="Knot1"/>
    <property type="match status" value="1"/>
</dbReference>
<dbReference type="EMBL" id="RDQH01000340">
    <property type="protein sequence ID" value="RXH76604.1"/>
    <property type="molecule type" value="Genomic_DNA"/>
</dbReference>
<dbReference type="Proteomes" id="UP000290289">
    <property type="component" value="Chromosome 14"/>
</dbReference>
<dbReference type="CDD" id="cd00107">
    <property type="entry name" value="Knot1"/>
    <property type="match status" value="1"/>
</dbReference>
<evidence type="ECO:0000256" key="4">
    <source>
        <dbReference type="ARBA" id="ARBA00023157"/>
    </source>
</evidence>
<evidence type="ECO:0000256" key="1">
    <source>
        <dbReference type="ARBA" id="ARBA00022529"/>
    </source>
</evidence>
<keyword evidence="1" id="KW-0929">Antimicrobial</keyword>
<feature type="compositionally biased region" description="Polar residues" evidence="5">
    <location>
        <begin position="132"/>
        <end position="144"/>
    </location>
</feature>
<sequence length="174" mass="19170">MERSERLFSTVFILLLLLVAIGTDPMVAEGKTKEKSSKNEKSSKTCESPSHKYHGICFRSSNCATTCKKEGFMGGKCTGFWMRCGAFGTQTGRNGTGRDGTERDGTGRNGKGRDGTKVRGTNPFQGEEVGRKNTQNLSRGTARSTHFWRTKRGTERLVPFRPVPSHVPNIVALH</sequence>
<dbReference type="SUPFAM" id="SSF57095">
    <property type="entry name" value="Scorpion toxin-like"/>
    <property type="match status" value="1"/>
</dbReference>
<dbReference type="Gene3D" id="3.30.30.10">
    <property type="entry name" value="Knottin, scorpion toxin-like"/>
    <property type="match status" value="1"/>
</dbReference>